<dbReference type="RefSeq" id="WP_234624564.1">
    <property type="nucleotide sequence ID" value="NZ_JABAEJ010000005.1"/>
</dbReference>
<name>A0AAE4WCB5_AGRVI</name>
<dbReference type="EMBL" id="WPHM01000005">
    <property type="protein sequence ID" value="MUZ58227.1"/>
    <property type="molecule type" value="Genomic_DNA"/>
</dbReference>
<accession>A0AAE4WCB5</accession>
<reference evidence="1 2" key="1">
    <citation type="submission" date="2019-12" db="EMBL/GenBank/DDBJ databases">
        <title>Whole-genome sequencing of Allorhizobium vitis.</title>
        <authorList>
            <person name="Gan H.M."/>
            <person name="Szegedi E."/>
            <person name="Burr T."/>
            <person name="Savka M.A."/>
        </authorList>
    </citation>
    <scope>NUCLEOTIDE SEQUENCE [LARGE SCALE GENOMIC DNA]</scope>
    <source>
        <strain evidence="1 2">CG989</strain>
    </source>
</reference>
<gene>
    <name evidence="1" type="ORF">GOZ95_12275</name>
</gene>
<protein>
    <submittedName>
        <fullName evidence="1">Uncharacterized protein</fullName>
    </submittedName>
</protein>
<sequence length="63" mass="7106">MAVSENSTAFWDFVFRKMKKTKIRLVEPTFALTDMILKSLVVHSDDDTAAKCLGGKSWLQQNG</sequence>
<comment type="caution">
    <text evidence="1">The sequence shown here is derived from an EMBL/GenBank/DDBJ whole genome shotgun (WGS) entry which is preliminary data.</text>
</comment>
<dbReference type="Proteomes" id="UP000436692">
    <property type="component" value="Unassembled WGS sequence"/>
</dbReference>
<evidence type="ECO:0000313" key="1">
    <source>
        <dbReference type="EMBL" id="MUZ58227.1"/>
    </source>
</evidence>
<dbReference type="AlphaFoldDB" id="A0AAE4WCB5"/>
<proteinExistence type="predicted"/>
<evidence type="ECO:0000313" key="2">
    <source>
        <dbReference type="Proteomes" id="UP000436692"/>
    </source>
</evidence>
<organism evidence="1 2">
    <name type="scientific">Agrobacterium vitis</name>
    <name type="common">Rhizobium vitis</name>
    <dbReference type="NCBI Taxonomy" id="373"/>
    <lineage>
        <taxon>Bacteria</taxon>
        <taxon>Pseudomonadati</taxon>
        <taxon>Pseudomonadota</taxon>
        <taxon>Alphaproteobacteria</taxon>
        <taxon>Hyphomicrobiales</taxon>
        <taxon>Rhizobiaceae</taxon>
        <taxon>Rhizobium/Agrobacterium group</taxon>
        <taxon>Agrobacterium</taxon>
    </lineage>
</organism>